<dbReference type="PRINTS" id="PR00759">
    <property type="entry name" value="BASICPTASE"/>
</dbReference>
<dbReference type="CDD" id="cd00109">
    <property type="entry name" value="Kunitz-type"/>
    <property type="match status" value="1"/>
</dbReference>
<proteinExistence type="predicted"/>
<protein>
    <submittedName>
        <fullName evidence="5">Kunitz/Bovine pancreatic trypsin inhibitor domain protein</fullName>
    </submittedName>
</protein>
<dbReference type="Pfam" id="PF00014">
    <property type="entry name" value="Kunitz_BPTI"/>
    <property type="match status" value="2"/>
</dbReference>
<dbReference type="SMART" id="SM00131">
    <property type="entry name" value="KU"/>
    <property type="match status" value="2"/>
</dbReference>
<feature type="domain" description="BPTI/Kunitz inhibitor" evidence="4">
    <location>
        <begin position="57"/>
        <end position="107"/>
    </location>
</feature>
<evidence type="ECO:0000313" key="5">
    <source>
        <dbReference type="EMBL" id="KHJ95481.1"/>
    </source>
</evidence>
<dbReference type="Gene3D" id="4.10.410.10">
    <property type="entry name" value="Pancreatic trypsin inhibitor Kunitz domain"/>
    <property type="match status" value="2"/>
</dbReference>
<evidence type="ECO:0000256" key="2">
    <source>
        <dbReference type="ARBA" id="ARBA00022900"/>
    </source>
</evidence>
<dbReference type="InterPro" id="IPR036880">
    <property type="entry name" value="Kunitz_BPTI_sf"/>
</dbReference>
<gene>
    <name evidence="5" type="ORF">OESDEN_04568</name>
</gene>
<keyword evidence="3" id="KW-1015">Disulfide bond</keyword>
<keyword evidence="6" id="KW-1185">Reference proteome</keyword>
<dbReference type="SUPFAM" id="SSF57362">
    <property type="entry name" value="BPTI-like"/>
    <property type="match status" value="2"/>
</dbReference>
<accession>A0A0B1TH90</accession>
<dbReference type="InterPro" id="IPR050098">
    <property type="entry name" value="TFPI/VKTCI-like"/>
</dbReference>
<dbReference type="PROSITE" id="PS00280">
    <property type="entry name" value="BPTI_KUNITZ_1"/>
    <property type="match status" value="1"/>
</dbReference>
<sequence>MMEANNYAYDVKQQKCVAFKYGGCLGNENNFETLKKCRSLCDGVVDPTPSGPSAGVCALPISTGKCRAALRRYGYDSTLKKCVSFIYGGCEGNANRFETMEDCQSSCEQQDMPSTIPGNV</sequence>
<evidence type="ECO:0000256" key="1">
    <source>
        <dbReference type="ARBA" id="ARBA00022690"/>
    </source>
</evidence>
<organism evidence="5 6">
    <name type="scientific">Oesophagostomum dentatum</name>
    <name type="common">Nodular worm</name>
    <dbReference type="NCBI Taxonomy" id="61180"/>
    <lineage>
        <taxon>Eukaryota</taxon>
        <taxon>Metazoa</taxon>
        <taxon>Ecdysozoa</taxon>
        <taxon>Nematoda</taxon>
        <taxon>Chromadorea</taxon>
        <taxon>Rhabditida</taxon>
        <taxon>Rhabditina</taxon>
        <taxon>Rhabditomorpha</taxon>
        <taxon>Strongyloidea</taxon>
        <taxon>Strongylidae</taxon>
        <taxon>Oesophagostomum</taxon>
    </lineage>
</organism>
<dbReference type="GO" id="GO:0004867">
    <property type="term" value="F:serine-type endopeptidase inhibitor activity"/>
    <property type="evidence" value="ECO:0007669"/>
    <property type="project" value="UniProtKB-KW"/>
</dbReference>
<dbReference type="PROSITE" id="PS50279">
    <property type="entry name" value="BPTI_KUNITZ_2"/>
    <property type="match status" value="2"/>
</dbReference>
<dbReference type="GO" id="GO:0005615">
    <property type="term" value="C:extracellular space"/>
    <property type="evidence" value="ECO:0007669"/>
    <property type="project" value="TreeGrafter"/>
</dbReference>
<keyword evidence="1" id="KW-0646">Protease inhibitor</keyword>
<keyword evidence="2" id="KW-0722">Serine protease inhibitor</keyword>
<dbReference type="InterPro" id="IPR002223">
    <property type="entry name" value="Kunitz_BPTI"/>
</dbReference>
<dbReference type="AlphaFoldDB" id="A0A0B1TH90"/>
<dbReference type="OrthoDB" id="4473401at2759"/>
<name>A0A0B1TH90_OESDE</name>
<dbReference type="EMBL" id="KN549952">
    <property type="protein sequence ID" value="KHJ95481.1"/>
    <property type="molecule type" value="Genomic_DNA"/>
</dbReference>
<dbReference type="InterPro" id="IPR020901">
    <property type="entry name" value="Prtase_inh_Kunz-CS"/>
</dbReference>
<dbReference type="PANTHER" id="PTHR10083">
    <property type="entry name" value="KUNITZ-TYPE PROTEASE INHIBITOR-RELATED"/>
    <property type="match status" value="1"/>
</dbReference>
<evidence type="ECO:0000259" key="4">
    <source>
        <dbReference type="PROSITE" id="PS50279"/>
    </source>
</evidence>
<feature type="domain" description="BPTI/Kunitz inhibitor" evidence="4">
    <location>
        <begin position="1"/>
        <end position="41"/>
    </location>
</feature>
<reference evidence="5 6" key="1">
    <citation type="submission" date="2014-03" db="EMBL/GenBank/DDBJ databases">
        <title>Draft genome of the hookworm Oesophagostomum dentatum.</title>
        <authorList>
            <person name="Mitreva M."/>
        </authorList>
    </citation>
    <scope>NUCLEOTIDE SEQUENCE [LARGE SCALE GENOMIC DNA]</scope>
    <source>
        <strain evidence="5 6">OD-Hann</strain>
    </source>
</reference>
<evidence type="ECO:0000313" key="6">
    <source>
        <dbReference type="Proteomes" id="UP000053660"/>
    </source>
</evidence>
<dbReference type="Proteomes" id="UP000053660">
    <property type="component" value="Unassembled WGS sequence"/>
</dbReference>
<dbReference type="FunFam" id="4.10.410.10:FF:000004">
    <property type="entry name" value="Tissue factor pathway inhibitor"/>
    <property type="match status" value="1"/>
</dbReference>
<evidence type="ECO:0000256" key="3">
    <source>
        <dbReference type="ARBA" id="ARBA00023157"/>
    </source>
</evidence>
<dbReference type="PANTHER" id="PTHR10083:SF374">
    <property type="entry name" value="BPTI_KUNITZ INHIBITOR DOMAIN-CONTAINING PROTEIN"/>
    <property type="match status" value="1"/>
</dbReference>